<protein>
    <recommendedName>
        <fullName evidence="3">Nck-associated protein 5 C-terminal domain-containing protein</fullName>
    </recommendedName>
</protein>
<feature type="compositionally biased region" description="Polar residues" evidence="2">
    <location>
        <begin position="1325"/>
        <end position="1338"/>
    </location>
</feature>
<feature type="compositionally biased region" description="Basic and acidic residues" evidence="2">
    <location>
        <begin position="892"/>
        <end position="905"/>
    </location>
</feature>
<comment type="caution">
    <text evidence="4">The sequence shown here is derived from an EMBL/GenBank/DDBJ whole genome shotgun (WGS) entry which is preliminary data.</text>
</comment>
<feature type="compositionally biased region" description="Low complexity" evidence="2">
    <location>
        <begin position="1043"/>
        <end position="1061"/>
    </location>
</feature>
<organism evidence="4 5">
    <name type="scientific">Alosa alosa</name>
    <name type="common">allis shad</name>
    <dbReference type="NCBI Taxonomy" id="278164"/>
    <lineage>
        <taxon>Eukaryota</taxon>
        <taxon>Metazoa</taxon>
        <taxon>Chordata</taxon>
        <taxon>Craniata</taxon>
        <taxon>Vertebrata</taxon>
        <taxon>Euteleostomi</taxon>
        <taxon>Actinopterygii</taxon>
        <taxon>Neopterygii</taxon>
        <taxon>Teleostei</taxon>
        <taxon>Clupei</taxon>
        <taxon>Clupeiformes</taxon>
        <taxon>Clupeoidei</taxon>
        <taxon>Clupeidae</taxon>
        <taxon>Alosa</taxon>
    </lineage>
</organism>
<gene>
    <name evidence="4" type="ORF">AALO_G00223370</name>
</gene>
<feature type="compositionally biased region" description="Polar residues" evidence="2">
    <location>
        <begin position="1100"/>
        <end position="1110"/>
    </location>
</feature>
<feature type="region of interest" description="Disordered" evidence="2">
    <location>
        <begin position="1967"/>
        <end position="1998"/>
    </location>
</feature>
<keyword evidence="1" id="KW-0175">Coiled coil</keyword>
<feature type="region of interest" description="Disordered" evidence="2">
    <location>
        <begin position="1877"/>
        <end position="1902"/>
    </location>
</feature>
<feature type="compositionally biased region" description="Basic and acidic residues" evidence="2">
    <location>
        <begin position="728"/>
        <end position="737"/>
    </location>
</feature>
<feature type="compositionally biased region" description="Basic and acidic residues" evidence="2">
    <location>
        <begin position="1504"/>
        <end position="1519"/>
    </location>
</feature>
<feature type="region of interest" description="Disordered" evidence="2">
    <location>
        <begin position="1321"/>
        <end position="1446"/>
    </location>
</feature>
<dbReference type="PANTHER" id="PTHR21740">
    <property type="entry name" value="NCK-ASSOCIATED PROTEIN 5"/>
    <property type="match status" value="1"/>
</dbReference>
<feature type="domain" description="Nck-associated protein 5 C-terminal" evidence="3">
    <location>
        <begin position="1451"/>
        <end position="1706"/>
    </location>
</feature>
<feature type="compositionally biased region" description="Basic and acidic residues" evidence="2">
    <location>
        <begin position="152"/>
        <end position="168"/>
    </location>
</feature>
<dbReference type="GO" id="GO:0035371">
    <property type="term" value="C:microtubule plus-end"/>
    <property type="evidence" value="ECO:0007669"/>
    <property type="project" value="TreeGrafter"/>
</dbReference>
<evidence type="ECO:0000313" key="4">
    <source>
        <dbReference type="EMBL" id="KAG5267585.1"/>
    </source>
</evidence>
<dbReference type="Proteomes" id="UP000823561">
    <property type="component" value="Chromosome 17"/>
</dbReference>
<feature type="region of interest" description="Disordered" evidence="2">
    <location>
        <begin position="1671"/>
        <end position="1697"/>
    </location>
</feature>
<feature type="compositionally biased region" description="Polar residues" evidence="2">
    <location>
        <begin position="786"/>
        <end position="798"/>
    </location>
</feature>
<feature type="compositionally biased region" description="Low complexity" evidence="2">
    <location>
        <begin position="1162"/>
        <end position="1175"/>
    </location>
</feature>
<evidence type="ECO:0000313" key="5">
    <source>
        <dbReference type="Proteomes" id="UP000823561"/>
    </source>
</evidence>
<feature type="region of interest" description="Disordered" evidence="2">
    <location>
        <begin position="511"/>
        <end position="536"/>
    </location>
</feature>
<evidence type="ECO:0000259" key="3">
    <source>
        <dbReference type="Pfam" id="PF15246"/>
    </source>
</evidence>
<proteinExistence type="predicted"/>
<accession>A0AAV6FXV6</accession>
<dbReference type="InterPro" id="IPR032769">
    <property type="entry name" value="NCKAP5_C"/>
</dbReference>
<feature type="compositionally biased region" description="Low complexity" evidence="2">
    <location>
        <begin position="811"/>
        <end position="826"/>
    </location>
</feature>
<feature type="compositionally biased region" description="Basic and acidic residues" evidence="2">
    <location>
        <begin position="1529"/>
        <end position="1548"/>
    </location>
</feature>
<feature type="region of interest" description="Disordered" evidence="2">
    <location>
        <begin position="1786"/>
        <end position="1805"/>
    </location>
</feature>
<feature type="compositionally biased region" description="Polar residues" evidence="2">
    <location>
        <begin position="1206"/>
        <end position="1217"/>
    </location>
</feature>
<feature type="compositionally biased region" description="Polar residues" evidence="2">
    <location>
        <begin position="1071"/>
        <end position="1088"/>
    </location>
</feature>
<sequence length="2020" mass="218725">MFVNVVFSVRRLASLHFTLWFDREKLAVACLQREIERSKSEGAMREKLIHQLEEERRLRLDSERRLREVTEESELGHTQMTSLQQHFSRMEDTVRTLLQNQGVLDSTAMDTVDIMKVYKDKLSKEMEKQEASEEKRVCQAAEEQPAKSGQSEAEKDAAGDEAGDEAKDETRTLLDRLKALEEENSALAIENENQRGQYERCLDEVANQVVQALLTQKDLREECLKLRTRVFDLEQQNRTLSVLFQQKLRPASDLLLQKLYSRLMDLSSGDLLMDQDRTKHLLLTRNTDSPPHELTGKGLPVGKCSSQLSLTASVCAHAYGRSSCSSSELSLSSACSEFSSGSYTWNDSRSCAKLSSLTWEKRSGLGSSVPSNICAPLEDQFPARPKECHILEGLRRLQRRRPKESSSSASSRRPKSAFKDCMNSNEGIYSLGMKAGGLGASKSAPSPPCTSALVREARKFVYDSDDADDESAHVASARQRYSVPSKDGVWLCSKKLSHSVSDSLCSWDGIQDSVGGGNGTQEVPSEPPPPYSSQERPERLLSFINGFLFSGKRCSAPTPTTQMQYELSSTETDGPLHLSESDDPDDNARVKALSEQTPVARLTAEVPEKDPKRFSRDSDQMHRLRREQVRAQSADSRPRPLSLVKDQKTSKAVQSEESISTIFDADGQPIKLCETQVRRGAPLSNVAPSNETPTKMGPPDYAELVAQERPSRLRGGGHNNRNYSVLESPEKPGETHLRVQMTGRTSSSREGSTERLQSQPGTHQHKLIKPPYNRTNKGHSVPPMTNVASPAKASNTKIPATRGKSSPLKVSLGPGTEPSGTPGSMSQEKSPSSPPVKLSRFLKAPSSGQSPKTAPLSGSKLPARGEWGRSLSSSPHLSRRHLAHTTDYGEQPTRDRHFEKAKSELRSPSPPPPPGRTTSLLIRPNYEALPQALKAGGPPPPTTPNTVRGPPPSYQPPSNPNMQHSCPQKDVDTLEVDAGYGTVNPQKLAESGAQHHNIQKSSSSSSSSSQTPTKGGLPKRVHTKLYLSTSSPGHGPSDHQDFPAPKTSQKAAPQKAASQHSTIQTKKAPLTNESGHLSSNKTPVQQCPAQDCADPRSPPQVASHQRSPHNSAEAAAKTRIPVGLKAFVKSPIALKKSSTIPGKQEKDHINTVSKETASSEGLSQSQQTEQQQQQHAPPPPPPYHLHLPPVRGTADPKALPLPPPQRNSIEESTQTTPPGEGGGMLGDKAGDRDSRLFKRSISITTKPHLKPALGMNGAKARSQSFSTNYMEKPTINTAAVAAANADGPGKVRTQIITNTAEKRNSLSRQSSFVEVMQQLKGSAGLTESGSSPSVSRPTQIEGITGSSSHHGLPDKATRIGSKGDVAVPSPQKEARSLPLSDRQGLKNSRRPAKVSSHPQFESTSFASSPDVLPQGKGSTTIGKQEVLPQNQSTANQSKPDEGEKATNPLVCSIEEKVMMGIEENVQKIQGLERSNSSEAKQKTGSSLANWFGFRKSKLPALNGKKTDSPKGKEEKKELKIGSVLGGRQTKGDKKKDKKKNDSQSKESQEFVIADNSNKMNSIMDHCNIQMGHITNQLQSSTTYIGKDQLVKELLGRTVAKGDPHAASVAAISLARRSGEMKGEVEIRSDTTILVTQKLTLHGEREDDHVPEPVCQDHMIGSSCQMRTLDSGIGTFPLPDPVNRQGGRNPPKPEPSAAAAIAPEMEEAPSATTTSPDSPDSPVCYPTIPCSATKVPSSLPEPCQQGANSMAHSPPDPAREAAGLLRHPSTSDIIRPKRLSQIEYTSQRTAIPVSSGKPAEKRRNAKDQTLAHDRALRVCTYPGSSSDSEGELQPACVNEANTLRSPQNTQLNKTNSISQAGRVEELKRRSFGGVRSVTEYRSRSGSGGLVAGRPALRKGDGYARPRSQYLLPTETTAPDQARDNHIKWKIPERASATVGPPQGFSRIPLESLSCLGGSTSAVSDRLHRSVCGRSGGSGGVGMGTRTDSSQHTVPHHIAPRSDSIIYEGFASSCASQGSSVA</sequence>
<evidence type="ECO:0000256" key="2">
    <source>
        <dbReference type="SAM" id="MobiDB-lite"/>
    </source>
</evidence>
<feature type="region of interest" description="Disordered" evidence="2">
    <location>
        <begin position="681"/>
        <end position="700"/>
    </location>
</feature>
<feature type="region of interest" description="Disordered" evidence="2">
    <location>
        <begin position="127"/>
        <end position="168"/>
    </location>
</feature>
<dbReference type="GO" id="GO:0001578">
    <property type="term" value="P:microtubule bundle formation"/>
    <property type="evidence" value="ECO:0007669"/>
    <property type="project" value="TreeGrafter"/>
</dbReference>
<feature type="compositionally biased region" description="Pro residues" evidence="2">
    <location>
        <begin position="937"/>
        <end position="959"/>
    </location>
</feature>
<name>A0AAV6FXV6_9TELE</name>
<feature type="region of interest" description="Disordered" evidence="2">
    <location>
        <begin position="1734"/>
        <end position="1772"/>
    </location>
</feature>
<dbReference type="Pfam" id="PF15246">
    <property type="entry name" value="NCKAP5"/>
    <property type="match status" value="1"/>
</dbReference>
<feature type="region of interest" description="Disordered" evidence="2">
    <location>
        <begin position="1499"/>
        <end position="1550"/>
    </location>
</feature>
<dbReference type="GO" id="GO:0007019">
    <property type="term" value="P:microtubule depolymerization"/>
    <property type="evidence" value="ECO:0007669"/>
    <property type="project" value="TreeGrafter"/>
</dbReference>
<dbReference type="EMBL" id="JADWDJ010000017">
    <property type="protein sequence ID" value="KAG5267585.1"/>
    <property type="molecule type" value="Genomic_DNA"/>
</dbReference>
<dbReference type="InterPro" id="IPR026163">
    <property type="entry name" value="Nckap5l"/>
</dbReference>
<feature type="compositionally biased region" description="Polar residues" evidence="2">
    <location>
        <begin position="1396"/>
        <end position="1407"/>
    </location>
</feature>
<feature type="region of interest" description="Disordered" evidence="2">
    <location>
        <begin position="707"/>
        <end position="1234"/>
    </location>
</feature>
<feature type="compositionally biased region" description="Basic and acidic residues" evidence="2">
    <location>
        <begin position="606"/>
        <end position="629"/>
    </location>
</feature>
<feature type="compositionally biased region" description="Polar residues" evidence="2">
    <location>
        <begin position="1150"/>
        <end position="1161"/>
    </location>
</feature>
<feature type="region of interest" description="Disordered" evidence="2">
    <location>
        <begin position="554"/>
        <end position="587"/>
    </location>
</feature>
<reference evidence="4 5" key="1">
    <citation type="submission" date="2020-10" db="EMBL/GenBank/DDBJ databases">
        <title>Chromosome-scale genome assembly of the Allis shad, Alosa alosa.</title>
        <authorList>
            <person name="Margot Z."/>
            <person name="Christophe K."/>
            <person name="Cabau C."/>
            <person name="Louis A."/>
            <person name="Berthelot C."/>
            <person name="Parey E."/>
            <person name="Roest Crollius H."/>
            <person name="Montfort J."/>
            <person name="Robinson-Rechavi M."/>
            <person name="Bucao C."/>
            <person name="Bouchez O."/>
            <person name="Gislard M."/>
            <person name="Lluch J."/>
            <person name="Milhes M."/>
            <person name="Lampietro C."/>
            <person name="Lopez Roques C."/>
            <person name="Donnadieu C."/>
            <person name="Braasch I."/>
            <person name="Desvignes T."/>
            <person name="Postlethwait J."/>
            <person name="Bobe J."/>
            <person name="Guiguen Y."/>
        </authorList>
    </citation>
    <scope>NUCLEOTIDE SEQUENCE [LARGE SCALE GENOMIC DNA]</scope>
    <source>
        <strain evidence="4">M-15738</strain>
        <tissue evidence="4">Blood</tissue>
    </source>
</reference>
<feature type="compositionally biased region" description="Polar residues" evidence="2">
    <location>
        <begin position="557"/>
        <end position="572"/>
    </location>
</feature>
<dbReference type="PANTHER" id="PTHR21740:SF0">
    <property type="entry name" value="NCK-ASSOCIATED PROTEIN 5"/>
    <property type="match status" value="1"/>
</dbReference>
<feature type="compositionally biased region" description="Basic and acidic residues" evidence="2">
    <location>
        <begin position="127"/>
        <end position="137"/>
    </location>
</feature>
<feature type="compositionally biased region" description="Polar residues" evidence="2">
    <location>
        <begin position="1416"/>
        <end position="1437"/>
    </location>
</feature>
<feature type="region of interest" description="Disordered" evidence="2">
    <location>
        <begin position="393"/>
        <end position="421"/>
    </location>
</feature>
<feature type="region of interest" description="Disordered" evidence="2">
    <location>
        <begin position="605"/>
        <end position="652"/>
    </location>
</feature>
<feature type="coiled-coil region" evidence="1">
    <location>
        <begin position="21"/>
        <end position="72"/>
    </location>
</feature>
<feature type="compositionally biased region" description="Gly residues" evidence="2">
    <location>
        <begin position="1972"/>
        <end position="1981"/>
    </location>
</feature>
<evidence type="ECO:0000256" key="1">
    <source>
        <dbReference type="SAM" id="Coils"/>
    </source>
</evidence>
<keyword evidence="5" id="KW-1185">Reference proteome</keyword>